<sequence length="69" mass="7752">MAAPVLISYDRLKTKGISLSKVQLWKLEKRSAFPRRVRTSPGRYAWVEAEIDAYISAKIAERDAAMVAA</sequence>
<dbReference type="InterPro" id="IPR010260">
    <property type="entry name" value="AlpA"/>
</dbReference>
<comment type="caution">
    <text evidence="1">The sequence shown here is derived from an EMBL/GenBank/DDBJ whole genome shotgun (WGS) entry which is preliminary data.</text>
</comment>
<evidence type="ECO:0000313" key="2">
    <source>
        <dbReference type="Proteomes" id="UP001565471"/>
    </source>
</evidence>
<dbReference type="Proteomes" id="UP001565471">
    <property type="component" value="Unassembled WGS sequence"/>
</dbReference>
<organism evidence="1 2">
    <name type="scientific">Bradyrhizobium elkanii</name>
    <dbReference type="NCBI Taxonomy" id="29448"/>
    <lineage>
        <taxon>Bacteria</taxon>
        <taxon>Pseudomonadati</taxon>
        <taxon>Pseudomonadota</taxon>
        <taxon>Alphaproteobacteria</taxon>
        <taxon>Hyphomicrobiales</taxon>
        <taxon>Nitrobacteraceae</taxon>
        <taxon>Bradyrhizobium</taxon>
    </lineage>
</organism>
<reference evidence="1 2" key="1">
    <citation type="submission" date="2024-07" db="EMBL/GenBank/DDBJ databases">
        <title>Genomic Encyclopedia of Type Strains, Phase V (KMG-V): Genome sequencing to study the core and pangenomes of soil and plant-associated prokaryotes.</title>
        <authorList>
            <person name="Whitman W."/>
        </authorList>
    </citation>
    <scope>NUCLEOTIDE SEQUENCE [LARGE SCALE GENOMIC DNA]</scope>
    <source>
        <strain evidence="1 2">USDA 415</strain>
    </source>
</reference>
<gene>
    <name evidence="1" type="ORF">ABIF29_003984</name>
</gene>
<evidence type="ECO:0000313" key="1">
    <source>
        <dbReference type="EMBL" id="MEY9317185.1"/>
    </source>
</evidence>
<accession>A0ABV4F174</accession>
<dbReference type="EMBL" id="JBGBZA010000002">
    <property type="protein sequence ID" value="MEY9317185.1"/>
    <property type="molecule type" value="Genomic_DNA"/>
</dbReference>
<dbReference type="Pfam" id="PF05930">
    <property type="entry name" value="Phage_AlpA"/>
    <property type="match status" value="1"/>
</dbReference>
<proteinExistence type="predicted"/>
<dbReference type="RefSeq" id="WP_129965018.1">
    <property type="nucleotide sequence ID" value="NZ_CP126026.1"/>
</dbReference>
<protein>
    <submittedName>
        <fullName evidence="1">Prophage regulatory protein</fullName>
    </submittedName>
</protein>
<keyword evidence="2" id="KW-1185">Reference proteome</keyword>
<name>A0ABV4F174_BRAEL</name>